<evidence type="ECO:0000256" key="2">
    <source>
        <dbReference type="ARBA" id="ARBA00022723"/>
    </source>
</evidence>
<dbReference type="Pfam" id="PF01412">
    <property type="entry name" value="ArfGap"/>
    <property type="match status" value="1"/>
</dbReference>
<accession>A0A1J1IWB3</accession>
<dbReference type="PRINTS" id="PR00405">
    <property type="entry name" value="REVINTRACTNG"/>
</dbReference>
<dbReference type="SUPFAM" id="SSF57863">
    <property type="entry name" value="ArfGap/RecO-like zinc finger"/>
    <property type="match status" value="1"/>
</dbReference>
<dbReference type="SMART" id="SM00105">
    <property type="entry name" value="ArfGap"/>
    <property type="match status" value="1"/>
</dbReference>
<feature type="domain" description="Arf-GAP" evidence="7">
    <location>
        <begin position="7"/>
        <end position="124"/>
    </location>
</feature>
<dbReference type="Gene3D" id="1.10.220.150">
    <property type="entry name" value="Arf GTPase activating protein"/>
    <property type="match status" value="1"/>
</dbReference>
<sequence length="404" mass="45542">MASPRTRRVLQDLKGTNENNKCFECGTHSPQWVSVNYGIFVCLECSGKHRGLGVHLSFVRSVTMDKWKDAELAKMKVGGNKAAREFFEEEEDNWDNMNIHQRYNSKAAALYRDKISALAENREWNYDEALNKIKKSSHSMSHSKSTSALPNNSYQHESYQDTSYQNINSQQFKDQRDNFFTGLQAQNSQRPENLKPSEGGRYAGFGNTVQPQPTRSQSEVFDTTLSSLSSGWNLLSLGASKVKDNALKFGSIATQKVVEVSQNVSEKVKEGGLLETASKEVTSFASKVGEFSKRGLSSFTNTGYNDIERTDNVQSQSGDWNWVEDVKHTSHKSYQNDEDDWNGFEVYEPEKPTETVKVSKSTSKVKANTSVDDFSSLDVKSKVSTTTSKPKDKKEEDLWDMLNN</sequence>
<reference evidence="8 9" key="1">
    <citation type="submission" date="2015-04" db="EMBL/GenBank/DDBJ databases">
        <authorList>
            <person name="Syromyatnikov M.Y."/>
            <person name="Popov V.N."/>
        </authorList>
    </citation>
    <scope>NUCLEOTIDE SEQUENCE [LARGE SCALE GENOMIC DNA]</scope>
</reference>
<proteinExistence type="predicted"/>
<gene>
    <name evidence="8" type="ORF">CLUMA_CG017539</name>
</gene>
<evidence type="ECO:0000313" key="9">
    <source>
        <dbReference type="Proteomes" id="UP000183832"/>
    </source>
</evidence>
<keyword evidence="1" id="KW-0343">GTPase activation</keyword>
<dbReference type="Proteomes" id="UP000183832">
    <property type="component" value="Unassembled WGS sequence"/>
</dbReference>
<keyword evidence="3 5" id="KW-0863">Zinc-finger</keyword>
<dbReference type="EMBL" id="CVRI01000063">
    <property type="protein sequence ID" value="CRL04455.1"/>
    <property type="molecule type" value="Genomic_DNA"/>
</dbReference>
<feature type="compositionally biased region" description="Low complexity" evidence="6">
    <location>
        <begin position="138"/>
        <end position="147"/>
    </location>
</feature>
<evidence type="ECO:0000256" key="5">
    <source>
        <dbReference type="PROSITE-ProRule" id="PRU00288"/>
    </source>
</evidence>
<evidence type="ECO:0000256" key="4">
    <source>
        <dbReference type="ARBA" id="ARBA00022833"/>
    </source>
</evidence>
<keyword evidence="4" id="KW-0862">Zinc</keyword>
<dbReference type="GO" id="GO:0008270">
    <property type="term" value="F:zinc ion binding"/>
    <property type="evidence" value="ECO:0007669"/>
    <property type="project" value="UniProtKB-KW"/>
</dbReference>
<feature type="compositionally biased region" description="Low complexity" evidence="6">
    <location>
        <begin position="379"/>
        <end position="388"/>
    </location>
</feature>
<dbReference type="InterPro" id="IPR037278">
    <property type="entry name" value="ARFGAP/RecO"/>
</dbReference>
<evidence type="ECO:0000313" key="8">
    <source>
        <dbReference type="EMBL" id="CRL04455.1"/>
    </source>
</evidence>
<dbReference type="GO" id="GO:0032012">
    <property type="term" value="P:regulation of ARF protein signal transduction"/>
    <property type="evidence" value="ECO:0007669"/>
    <property type="project" value="TreeGrafter"/>
</dbReference>
<dbReference type="GO" id="GO:0030100">
    <property type="term" value="P:regulation of endocytosis"/>
    <property type="evidence" value="ECO:0007669"/>
    <property type="project" value="TreeGrafter"/>
</dbReference>
<feature type="region of interest" description="Disordered" evidence="6">
    <location>
        <begin position="135"/>
        <end position="156"/>
    </location>
</feature>
<dbReference type="PROSITE" id="PS50115">
    <property type="entry name" value="ARFGAP"/>
    <property type="match status" value="1"/>
</dbReference>
<protein>
    <submittedName>
        <fullName evidence="8">CLUMA_CG017539, isoform A</fullName>
    </submittedName>
</protein>
<dbReference type="InterPro" id="IPR001164">
    <property type="entry name" value="ArfGAP_dom"/>
</dbReference>
<evidence type="ECO:0000256" key="3">
    <source>
        <dbReference type="ARBA" id="ARBA00022771"/>
    </source>
</evidence>
<organism evidence="8 9">
    <name type="scientific">Clunio marinus</name>
    <dbReference type="NCBI Taxonomy" id="568069"/>
    <lineage>
        <taxon>Eukaryota</taxon>
        <taxon>Metazoa</taxon>
        <taxon>Ecdysozoa</taxon>
        <taxon>Arthropoda</taxon>
        <taxon>Hexapoda</taxon>
        <taxon>Insecta</taxon>
        <taxon>Pterygota</taxon>
        <taxon>Neoptera</taxon>
        <taxon>Endopterygota</taxon>
        <taxon>Diptera</taxon>
        <taxon>Nematocera</taxon>
        <taxon>Chironomoidea</taxon>
        <taxon>Chironomidae</taxon>
        <taxon>Clunio</taxon>
    </lineage>
</organism>
<dbReference type="AlphaFoldDB" id="A0A1J1IWB3"/>
<evidence type="ECO:0000256" key="1">
    <source>
        <dbReference type="ARBA" id="ARBA00022468"/>
    </source>
</evidence>
<dbReference type="CDD" id="cd08830">
    <property type="entry name" value="ArfGap_ArfGap1"/>
    <property type="match status" value="1"/>
</dbReference>
<feature type="region of interest" description="Disordered" evidence="6">
    <location>
        <begin position="379"/>
        <end position="404"/>
    </location>
</feature>
<evidence type="ECO:0000256" key="6">
    <source>
        <dbReference type="SAM" id="MobiDB-lite"/>
    </source>
</evidence>
<dbReference type="FunFam" id="1.10.220.150:FF:000014">
    <property type="entry name" value="ADP-ribosylation factor GTPase-activating protein"/>
    <property type="match status" value="1"/>
</dbReference>
<dbReference type="InterPro" id="IPR038508">
    <property type="entry name" value="ArfGAP_dom_sf"/>
</dbReference>
<dbReference type="PANTHER" id="PTHR46395">
    <property type="entry name" value="ADP-RIBOSYLATION FACTOR GTPASE-ACTIVATING PROTEIN 1"/>
    <property type="match status" value="1"/>
</dbReference>
<keyword evidence="9" id="KW-1185">Reference proteome</keyword>
<dbReference type="GO" id="GO:0005096">
    <property type="term" value="F:GTPase activator activity"/>
    <property type="evidence" value="ECO:0007669"/>
    <property type="project" value="UniProtKB-KW"/>
</dbReference>
<dbReference type="GO" id="GO:0000139">
    <property type="term" value="C:Golgi membrane"/>
    <property type="evidence" value="ECO:0007669"/>
    <property type="project" value="TreeGrafter"/>
</dbReference>
<name>A0A1J1IWB3_9DIPT</name>
<keyword evidence="2" id="KW-0479">Metal-binding</keyword>
<dbReference type="STRING" id="568069.A0A1J1IWB3"/>
<evidence type="ECO:0000259" key="7">
    <source>
        <dbReference type="PROSITE" id="PS50115"/>
    </source>
</evidence>
<dbReference type="PANTHER" id="PTHR46395:SF1">
    <property type="entry name" value="ADP-RIBOSYLATION FACTOR GTPASE-ACTIVATING PROTEIN 1"/>
    <property type="match status" value="1"/>
</dbReference>
<dbReference type="OrthoDB" id="983479at2759"/>